<dbReference type="InterPro" id="IPR035930">
    <property type="entry name" value="FomD-like_sf"/>
</dbReference>
<reference evidence="3" key="1">
    <citation type="journal article" date="2019" name="Int. J. Syst. Evol. Microbiol.">
        <title>The Global Catalogue of Microorganisms (GCM) 10K type strain sequencing project: providing services to taxonomists for standard genome sequencing and annotation.</title>
        <authorList>
            <consortium name="The Broad Institute Genomics Platform"/>
            <consortium name="The Broad Institute Genome Sequencing Center for Infectious Disease"/>
            <person name="Wu L."/>
            <person name="Ma J."/>
        </authorList>
    </citation>
    <scope>NUCLEOTIDE SEQUENCE [LARGE SCALE GENOMIC DNA]</scope>
    <source>
        <strain evidence="3">JCM 31047</strain>
    </source>
</reference>
<sequence>MRATLNANWTPGVPEIIDADELDAALHSGEITPEQYALAWVTARDVAGQMARNTHPLLESVRSFVSPLS</sequence>
<protein>
    <recommendedName>
        <fullName evidence="1">DUF402 domain-containing protein</fullName>
    </recommendedName>
</protein>
<accession>A0A8H9GKK2</accession>
<name>A0A8H9GKK2_9DEIO</name>
<evidence type="ECO:0000313" key="3">
    <source>
        <dbReference type="Proteomes" id="UP000600547"/>
    </source>
</evidence>
<comment type="caution">
    <text evidence="2">The sequence shown here is derived from an EMBL/GenBank/DDBJ whole genome shotgun (WGS) entry which is preliminary data.</text>
</comment>
<keyword evidence="3" id="KW-1185">Reference proteome</keyword>
<dbReference type="EMBL" id="BMQG01000002">
    <property type="protein sequence ID" value="GGM35975.1"/>
    <property type="molecule type" value="Genomic_DNA"/>
</dbReference>
<dbReference type="AlphaFoldDB" id="A0A8H9GKK2"/>
<dbReference type="Pfam" id="PF04167">
    <property type="entry name" value="DUF402"/>
    <property type="match status" value="1"/>
</dbReference>
<feature type="domain" description="DUF402" evidence="1">
    <location>
        <begin position="13"/>
        <end position="54"/>
    </location>
</feature>
<organism evidence="2 3">
    <name type="scientific">Deinococcus arenae</name>
    <dbReference type="NCBI Taxonomy" id="1452751"/>
    <lineage>
        <taxon>Bacteria</taxon>
        <taxon>Thermotogati</taxon>
        <taxon>Deinococcota</taxon>
        <taxon>Deinococci</taxon>
        <taxon>Deinococcales</taxon>
        <taxon>Deinococcaceae</taxon>
        <taxon>Deinococcus</taxon>
    </lineage>
</organism>
<proteinExistence type="predicted"/>
<evidence type="ECO:0000259" key="1">
    <source>
        <dbReference type="Pfam" id="PF04167"/>
    </source>
</evidence>
<dbReference type="Proteomes" id="UP000600547">
    <property type="component" value="Unassembled WGS sequence"/>
</dbReference>
<dbReference type="Gene3D" id="2.40.380.10">
    <property type="entry name" value="FomD-like"/>
    <property type="match status" value="1"/>
</dbReference>
<dbReference type="SUPFAM" id="SSF159234">
    <property type="entry name" value="FomD-like"/>
    <property type="match status" value="1"/>
</dbReference>
<dbReference type="InterPro" id="IPR007295">
    <property type="entry name" value="DUF402"/>
</dbReference>
<evidence type="ECO:0000313" key="2">
    <source>
        <dbReference type="EMBL" id="GGM35975.1"/>
    </source>
</evidence>
<dbReference type="RefSeq" id="WP_162621268.1">
    <property type="nucleotide sequence ID" value="NZ_BMQG01000002.1"/>
</dbReference>
<gene>
    <name evidence="2" type="ORF">GCM10008956_10730</name>
</gene>